<dbReference type="CDD" id="cd01041">
    <property type="entry name" value="Rubrerythrin"/>
    <property type="match status" value="1"/>
</dbReference>
<dbReference type="PANTHER" id="PTHR33746:SF4">
    <property type="entry name" value="RUBRERYTHRIN"/>
    <property type="match status" value="1"/>
</dbReference>
<name>A0ABX7K794_9SPHN</name>
<dbReference type="InterPro" id="IPR012347">
    <property type="entry name" value="Ferritin-like"/>
</dbReference>
<organism evidence="3 4">
    <name type="scientific">Tsuneonella flava</name>
    <dbReference type="NCBI Taxonomy" id="2055955"/>
    <lineage>
        <taxon>Bacteria</taxon>
        <taxon>Pseudomonadati</taxon>
        <taxon>Pseudomonadota</taxon>
        <taxon>Alphaproteobacteria</taxon>
        <taxon>Sphingomonadales</taxon>
        <taxon>Erythrobacteraceae</taxon>
        <taxon>Tsuneonella</taxon>
    </lineage>
</organism>
<proteinExistence type="predicted"/>
<dbReference type="EMBL" id="CP061510">
    <property type="protein sequence ID" value="QSB43407.1"/>
    <property type="molecule type" value="Genomic_DNA"/>
</dbReference>
<protein>
    <submittedName>
        <fullName evidence="3">Rubrerythrin</fullName>
    </submittedName>
</protein>
<keyword evidence="4" id="KW-1185">Reference proteome</keyword>
<dbReference type="Pfam" id="PF02915">
    <property type="entry name" value="Rubrerythrin"/>
    <property type="match status" value="1"/>
</dbReference>
<feature type="signal peptide" evidence="1">
    <location>
        <begin position="1"/>
        <end position="23"/>
    </location>
</feature>
<evidence type="ECO:0000256" key="1">
    <source>
        <dbReference type="SAM" id="SignalP"/>
    </source>
</evidence>
<dbReference type="RefSeq" id="WP_102156555.1">
    <property type="nucleotide sequence ID" value="NZ_CP061510.1"/>
</dbReference>
<dbReference type="PANTHER" id="PTHR33746">
    <property type="entry name" value="RUBRERYTHRIN"/>
    <property type="match status" value="1"/>
</dbReference>
<dbReference type="PROSITE" id="PS50905">
    <property type="entry name" value="FERRITIN_LIKE"/>
    <property type="match status" value="1"/>
</dbReference>
<feature type="chain" id="PRO_5045698252" evidence="1">
    <location>
        <begin position="24"/>
        <end position="158"/>
    </location>
</feature>
<keyword evidence="1" id="KW-0732">Signal</keyword>
<dbReference type="InterPro" id="IPR052753">
    <property type="entry name" value="Rbr2/Nigerythrin"/>
</dbReference>
<feature type="domain" description="Ferritin-like diiron" evidence="2">
    <location>
        <begin position="30"/>
        <end position="158"/>
    </location>
</feature>
<gene>
    <name evidence="3" type="ORF">IDJ81_08310</name>
</gene>
<dbReference type="InterPro" id="IPR003251">
    <property type="entry name" value="Rr_diiron-bd_dom"/>
</dbReference>
<dbReference type="InterPro" id="IPR009040">
    <property type="entry name" value="Ferritin-like_diiron"/>
</dbReference>
<dbReference type="InterPro" id="IPR009078">
    <property type="entry name" value="Ferritin-like_SF"/>
</dbReference>
<evidence type="ECO:0000259" key="2">
    <source>
        <dbReference type="PROSITE" id="PS50905"/>
    </source>
</evidence>
<evidence type="ECO:0000313" key="4">
    <source>
        <dbReference type="Proteomes" id="UP000663637"/>
    </source>
</evidence>
<sequence length="158" mass="16999">MKTYAKLGTGLLIATCAAAAALAAPATPSKELAPQTKANLEAAMHGEAFANLKYLRYAEQADAAGKPKLAQLFRDSAYIEANEHFDREAEALRLGSSDASNLEDAVAGEHYENTKMYIEFADQAEAAGDLKVAAMFRQIAVDEGVHYEQYKAALAKIK</sequence>
<dbReference type="SUPFAM" id="SSF47240">
    <property type="entry name" value="Ferritin-like"/>
    <property type="match status" value="1"/>
</dbReference>
<reference evidence="3 4" key="1">
    <citation type="submission" date="2020-09" db="EMBL/GenBank/DDBJ databases">
        <title>Complete genome sequence of altererythrobacter flavus SS-21NJ, isolated from Dongying oil sludge in Shandong province.</title>
        <authorList>
            <person name="Sun S."/>
            <person name="Zhang Z."/>
        </authorList>
    </citation>
    <scope>NUCLEOTIDE SEQUENCE [LARGE SCALE GENOMIC DNA]</scope>
    <source>
        <strain evidence="3 4">SS-21NJ</strain>
    </source>
</reference>
<dbReference type="Proteomes" id="UP000663637">
    <property type="component" value="Chromosome"/>
</dbReference>
<accession>A0ABX7K794</accession>
<dbReference type="Gene3D" id="1.20.1260.10">
    <property type="match status" value="1"/>
</dbReference>
<evidence type="ECO:0000313" key="3">
    <source>
        <dbReference type="EMBL" id="QSB43407.1"/>
    </source>
</evidence>